<sequence length="229" mass="25616">MPMKVLEIVFRSISTYIILLAVGRIIGRKLISRITFFDFMVGITLGSIAVRIALGSQESPYFAALSVAIITILVIVTDYIDIKSTRFRKLVDGEPIILISNGKFLDNNLKKAKITVNKLLMQLREKDIFNIDDVALAVIESDGELAVLPKTDKQPLTTGDLNISKSYNGLMKDIIIDGRVLLDNLNSTNYNEQWVREQLKIQSIFNIQDVFYAGLNDAGVLYVSVKTID</sequence>
<evidence type="ECO:0000256" key="3">
    <source>
        <dbReference type="ARBA" id="ARBA00022475"/>
    </source>
</evidence>
<dbReference type="Pfam" id="PF04239">
    <property type="entry name" value="DUF421"/>
    <property type="match status" value="1"/>
</dbReference>
<dbReference type="PANTHER" id="PTHR34582">
    <property type="entry name" value="UPF0702 TRANSMEMBRANE PROTEIN YCAP"/>
    <property type="match status" value="1"/>
</dbReference>
<feature type="transmembrane region" description="Helical" evidence="7">
    <location>
        <begin position="34"/>
        <end position="54"/>
    </location>
</feature>
<feature type="domain" description="YetF C-terminal" evidence="8">
    <location>
        <begin position="83"/>
        <end position="214"/>
    </location>
</feature>
<evidence type="ECO:0000256" key="4">
    <source>
        <dbReference type="ARBA" id="ARBA00022692"/>
    </source>
</evidence>
<evidence type="ECO:0000313" key="9">
    <source>
        <dbReference type="EMBL" id="MPM04827.1"/>
    </source>
</evidence>
<dbReference type="EMBL" id="VSSQ01001074">
    <property type="protein sequence ID" value="MPM04827.1"/>
    <property type="molecule type" value="Genomic_DNA"/>
</dbReference>
<evidence type="ECO:0000256" key="2">
    <source>
        <dbReference type="ARBA" id="ARBA00006448"/>
    </source>
</evidence>
<dbReference type="Gene3D" id="3.30.240.20">
    <property type="entry name" value="bsu07140 like domains"/>
    <property type="match status" value="2"/>
</dbReference>
<dbReference type="InterPro" id="IPR007353">
    <property type="entry name" value="DUF421"/>
</dbReference>
<feature type="transmembrane region" description="Helical" evidence="7">
    <location>
        <begin position="60"/>
        <end position="80"/>
    </location>
</feature>
<comment type="subcellular location">
    <subcellularLocation>
        <location evidence="1">Cell membrane</location>
        <topology evidence="1">Multi-pass membrane protein</topology>
    </subcellularLocation>
</comment>
<keyword evidence="4 7" id="KW-0812">Transmembrane</keyword>
<dbReference type="GO" id="GO:0005886">
    <property type="term" value="C:plasma membrane"/>
    <property type="evidence" value="ECO:0007669"/>
    <property type="project" value="UniProtKB-SubCell"/>
</dbReference>
<gene>
    <name evidence="9" type="ORF">SDC9_51108</name>
</gene>
<keyword evidence="5 7" id="KW-1133">Transmembrane helix</keyword>
<reference evidence="9" key="1">
    <citation type="submission" date="2019-08" db="EMBL/GenBank/DDBJ databases">
        <authorList>
            <person name="Kucharzyk K."/>
            <person name="Murdoch R.W."/>
            <person name="Higgins S."/>
            <person name="Loffler F."/>
        </authorList>
    </citation>
    <scope>NUCLEOTIDE SEQUENCE</scope>
</reference>
<proteinExistence type="inferred from homology"/>
<comment type="caution">
    <text evidence="9">The sequence shown here is derived from an EMBL/GenBank/DDBJ whole genome shotgun (WGS) entry which is preliminary data.</text>
</comment>
<comment type="similarity">
    <text evidence="2">Belongs to the UPF0702 family.</text>
</comment>
<evidence type="ECO:0000256" key="5">
    <source>
        <dbReference type="ARBA" id="ARBA00022989"/>
    </source>
</evidence>
<name>A0A644WMK3_9ZZZZ</name>
<dbReference type="PANTHER" id="PTHR34582:SF7">
    <property type="entry name" value="UPF0702 TRANSMEMBRANE PROTEIN YDFS"/>
    <property type="match status" value="1"/>
</dbReference>
<feature type="transmembrane region" description="Helical" evidence="7">
    <location>
        <begin position="6"/>
        <end position="27"/>
    </location>
</feature>
<evidence type="ECO:0000256" key="7">
    <source>
        <dbReference type="SAM" id="Phobius"/>
    </source>
</evidence>
<organism evidence="9">
    <name type="scientific">bioreactor metagenome</name>
    <dbReference type="NCBI Taxonomy" id="1076179"/>
    <lineage>
        <taxon>unclassified sequences</taxon>
        <taxon>metagenomes</taxon>
        <taxon>ecological metagenomes</taxon>
    </lineage>
</organism>
<dbReference type="InterPro" id="IPR023090">
    <property type="entry name" value="UPF0702_alpha/beta_dom_sf"/>
</dbReference>
<accession>A0A644WMK3</accession>
<evidence type="ECO:0000259" key="8">
    <source>
        <dbReference type="Pfam" id="PF04239"/>
    </source>
</evidence>
<dbReference type="AlphaFoldDB" id="A0A644WMK3"/>
<keyword evidence="3" id="KW-1003">Cell membrane</keyword>
<protein>
    <recommendedName>
        <fullName evidence="8">YetF C-terminal domain-containing protein</fullName>
    </recommendedName>
</protein>
<evidence type="ECO:0000256" key="1">
    <source>
        <dbReference type="ARBA" id="ARBA00004651"/>
    </source>
</evidence>
<evidence type="ECO:0000256" key="6">
    <source>
        <dbReference type="ARBA" id="ARBA00023136"/>
    </source>
</evidence>
<keyword evidence="6 7" id="KW-0472">Membrane</keyword>